<reference evidence="1 2" key="1">
    <citation type="submission" date="2019-03" db="EMBL/GenBank/DDBJ databases">
        <title>Draft genome sequences of novel Actinobacteria.</title>
        <authorList>
            <person name="Sahin N."/>
            <person name="Ay H."/>
            <person name="Saygin H."/>
        </authorList>
    </citation>
    <scope>NUCLEOTIDE SEQUENCE [LARGE SCALE GENOMIC DNA]</scope>
    <source>
        <strain evidence="1 2">H3C3</strain>
    </source>
</reference>
<name>A0A4R5AUM1_9ACTN</name>
<dbReference type="RefSeq" id="WP_131899687.1">
    <property type="nucleotide sequence ID" value="NZ_SMKU01000220.1"/>
</dbReference>
<dbReference type="AlphaFoldDB" id="A0A4R5AUM1"/>
<gene>
    <name evidence="1" type="ORF">E1298_31365</name>
</gene>
<protein>
    <submittedName>
        <fullName evidence="1">Uncharacterized protein</fullName>
    </submittedName>
</protein>
<evidence type="ECO:0000313" key="1">
    <source>
        <dbReference type="EMBL" id="TDD75760.1"/>
    </source>
</evidence>
<evidence type="ECO:0000313" key="2">
    <source>
        <dbReference type="Proteomes" id="UP000294513"/>
    </source>
</evidence>
<sequence length="369" mass="39947">MADTTYQSLADRLVDLGMVPKERAGAALAELTAPGGPAPGPGAELEEADVLDFLDECGLIVWAHAGDADDLEDGYREIIESAAACGGAIEVGDVELVEDEDGEESLHFLRDGESLWWAVEHQSGDHLDLLTVMECIDDLEPGGGDPRMFYALPGAEPGEDDVYVLATPEQARALHDEFDLDLEGLDRVKAAPGEPPTADPGTLDWYMQADRARMTPPARAYLDEWTAGMGEALAAWRAKYLPAGFPFDFSPASLDALEPLVLERHPDWDSVIAAGADPFVEGAVRYLGESMLREVPSRWGYQDLGLSDSHDRIPMIRSNTPLGFLQAIVPLHRLAALAKRREAGLLADSADLLQDAVDAHRRAVAARRT</sequence>
<organism evidence="1 2">
    <name type="scientific">Actinomadura rubrisoli</name>
    <dbReference type="NCBI Taxonomy" id="2530368"/>
    <lineage>
        <taxon>Bacteria</taxon>
        <taxon>Bacillati</taxon>
        <taxon>Actinomycetota</taxon>
        <taxon>Actinomycetes</taxon>
        <taxon>Streptosporangiales</taxon>
        <taxon>Thermomonosporaceae</taxon>
        <taxon>Actinomadura</taxon>
    </lineage>
</organism>
<dbReference type="Proteomes" id="UP000294513">
    <property type="component" value="Unassembled WGS sequence"/>
</dbReference>
<accession>A0A4R5AUM1</accession>
<proteinExistence type="predicted"/>
<dbReference type="EMBL" id="SMKU01000220">
    <property type="protein sequence ID" value="TDD75760.1"/>
    <property type="molecule type" value="Genomic_DNA"/>
</dbReference>
<keyword evidence="2" id="KW-1185">Reference proteome</keyword>
<comment type="caution">
    <text evidence="1">The sequence shown here is derived from an EMBL/GenBank/DDBJ whole genome shotgun (WGS) entry which is preliminary data.</text>
</comment>
<dbReference type="OrthoDB" id="4799037at2"/>